<keyword evidence="3" id="KW-1185">Reference proteome</keyword>
<dbReference type="Proteomes" id="UP000242457">
    <property type="component" value="Unassembled WGS sequence"/>
</dbReference>
<dbReference type="OrthoDB" id="10420510at2759"/>
<evidence type="ECO:0000313" key="3">
    <source>
        <dbReference type="Proteomes" id="UP000242457"/>
    </source>
</evidence>
<proteinExistence type="predicted"/>
<organism evidence="2 3">
    <name type="scientific">Apis cerana cerana</name>
    <name type="common">Oriental honeybee</name>
    <dbReference type="NCBI Taxonomy" id="94128"/>
    <lineage>
        <taxon>Eukaryota</taxon>
        <taxon>Metazoa</taxon>
        <taxon>Ecdysozoa</taxon>
        <taxon>Arthropoda</taxon>
        <taxon>Hexapoda</taxon>
        <taxon>Insecta</taxon>
        <taxon>Pterygota</taxon>
        <taxon>Neoptera</taxon>
        <taxon>Endopterygota</taxon>
        <taxon>Hymenoptera</taxon>
        <taxon>Apocrita</taxon>
        <taxon>Aculeata</taxon>
        <taxon>Apoidea</taxon>
        <taxon>Anthophila</taxon>
        <taxon>Apidae</taxon>
        <taxon>Apis</taxon>
    </lineage>
</organism>
<protein>
    <submittedName>
        <fullName evidence="2">Uncharacterized protein</fullName>
    </submittedName>
</protein>
<name>A0A2A3EH59_APICC</name>
<accession>A0A2A3EH59</accession>
<sequence>MWWRRDEKDGRTRGEGSMPVARATTAPDLHPSWTILLSPAPFTRTNENEKSSRISGAISRGGYIALQIEIQKKKK</sequence>
<dbReference type="EMBL" id="KZ288250">
    <property type="protein sequence ID" value="PBC31067.1"/>
    <property type="molecule type" value="Genomic_DNA"/>
</dbReference>
<feature type="region of interest" description="Disordered" evidence="1">
    <location>
        <begin position="1"/>
        <end position="25"/>
    </location>
</feature>
<reference evidence="2 3" key="1">
    <citation type="submission" date="2014-07" db="EMBL/GenBank/DDBJ databases">
        <title>Genomic and transcriptomic analysis on Apis cerana provide comprehensive insights into honey bee biology.</title>
        <authorList>
            <person name="Diao Q."/>
            <person name="Sun L."/>
            <person name="Zheng H."/>
            <person name="Zheng H."/>
            <person name="Xu S."/>
            <person name="Wang S."/>
            <person name="Zeng Z."/>
            <person name="Hu F."/>
            <person name="Su S."/>
            <person name="Wu J."/>
        </authorList>
    </citation>
    <scope>NUCLEOTIDE SEQUENCE [LARGE SCALE GENOMIC DNA]</scope>
    <source>
        <tissue evidence="2">Pupae without intestine</tissue>
    </source>
</reference>
<evidence type="ECO:0000313" key="2">
    <source>
        <dbReference type="EMBL" id="PBC31067.1"/>
    </source>
</evidence>
<gene>
    <name evidence="2" type="ORF">APICC_06053</name>
</gene>
<dbReference type="AlphaFoldDB" id="A0A2A3EH59"/>
<feature type="compositionally biased region" description="Basic and acidic residues" evidence="1">
    <location>
        <begin position="1"/>
        <end position="14"/>
    </location>
</feature>
<evidence type="ECO:0000256" key="1">
    <source>
        <dbReference type="SAM" id="MobiDB-lite"/>
    </source>
</evidence>